<name>A0A382SQD3_9ZZZZ</name>
<protein>
    <submittedName>
        <fullName evidence="1">Uncharacterized protein</fullName>
    </submittedName>
</protein>
<evidence type="ECO:0000313" key="1">
    <source>
        <dbReference type="EMBL" id="SVD11407.1"/>
    </source>
</evidence>
<proteinExistence type="predicted"/>
<accession>A0A382SQD3</accession>
<gene>
    <name evidence="1" type="ORF">METZ01_LOCUS364261</name>
</gene>
<dbReference type="EMBL" id="UINC01130378">
    <property type="protein sequence ID" value="SVD11407.1"/>
    <property type="molecule type" value="Genomic_DNA"/>
</dbReference>
<organism evidence="1">
    <name type="scientific">marine metagenome</name>
    <dbReference type="NCBI Taxonomy" id="408172"/>
    <lineage>
        <taxon>unclassified sequences</taxon>
        <taxon>metagenomes</taxon>
        <taxon>ecological metagenomes</taxon>
    </lineage>
</organism>
<sequence>MSNSFNGSMIELTGNVIKFLLLLVVT</sequence>
<dbReference type="AlphaFoldDB" id="A0A382SQD3"/>
<reference evidence="1" key="1">
    <citation type="submission" date="2018-05" db="EMBL/GenBank/DDBJ databases">
        <authorList>
            <person name="Lanie J.A."/>
            <person name="Ng W.-L."/>
            <person name="Kazmierczak K.M."/>
            <person name="Andrzejewski T.M."/>
            <person name="Davidsen T.M."/>
            <person name="Wayne K.J."/>
            <person name="Tettelin H."/>
            <person name="Glass J.I."/>
            <person name="Rusch D."/>
            <person name="Podicherti R."/>
            <person name="Tsui H.-C.T."/>
            <person name="Winkler M.E."/>
        </authorList>
    </citation>
    <scope>NUCLEOTIDE SEQUENCE</scope>
</reference>